<dbReference type="OrthoDB" id="574284at2"/>
<organism evidence="1 2">
    <name type="scientific">Acaryochloris thomasi RCC1774</name>
    <dbReference type="NCBI Taxonomy" id="1764569"/>
    <lineage>
        <taxon>Bacteria</taxon>
        <taxon>Bacillati</taxon>
        <taxon>Cyanobacteriota</taxon>
        <taxon>Cyanophyceae</taxon>
        <taxon>Acaryochloridales</taxon>
        <taxon>Acaryochloridaceae</taxon>
        <taxon>Acaryochloris</taxon>
        <taxon>Acaryochloris thomasi</taxon>
    </lineage>
</organism>
<sequence>MTQPILPDSKKIDKTVSALKKVCHQFDELNITLDELIAQVDIEIQKNPLTAYRSEKDLSVEQT</sequence>
<keyword evidence="2" id="KW-1185">Reference proteome</keyword>
<accession>A0A2W1JGK2</accession>
<gene>
    <name evidence="1" type="ORF">C1752_03698</name>
</gene>
<dbReference type="Proteomes" id="UP000248857">
    <property type="component" value="Unassembled WGS sequence"/>
</dbReference>
<dbReference type="AlphaFoldDB" id="A0A2W1JGK2"/>
<name>A0A2W1JGK2_9CYAN</name>
<evidence type="ECO:0000313" key="1">
    <source>
        <dbReference type="EMBL" id="PZD72536.1"/>
    </source>
</evidence>
<evidence type="ECO:0000313" key="2">
    <source>
        <dbReference type="Proteomes" id="UP000248857"/>
    </source>
</evidence>
<reference evidence="1 2" key="1">
    <citation type="journal article" date="2018" name="Sci. Rep.">
        <title>A novel species of the marine cyanobacterium Acaryochloris with a unique pigment content and lifestyle.</title>
        <authorList>
            <person name="Partensky F."/>
            <person name="Six C."/>
            <person name="Ratin M."/>
            <person name="Garczarek L."/>
            <person name="Vaulot D."/>
            <person name="Probert I."/>
            <person name="Calteau A."/>
            <person name="Gourvil P."/>
            <person name="Marie D."/>
            <person name="Grebert T."/>
            <person name="Bouchier C."/>
            <person name="Le Panse S."/>
            <person name="Gachenot M."/>
            <person name="Rodriguez F."/>
            <person name="Garrido J.L."/>
        </authorList>
    </citation>
    <scope>NUCLEOTIDE SEQUENCE [LARGE SCALE GENOMIC DNA]</scope>
    <source>
        <strain evidence="1 2">RCC1774</strain>
    </source>
</reference>
<dbReference type="EMBL" id="PQWO01000010">
    <property type="protein sequence ID" value="PZD72536.1"/>
    <property type="molecule type" value="Genomic_DNA"/>
</dbReference>
<comment type="caution">
    <text evidence="1">The sequence shown here is derived from an EMBL/GenBank/DDBJ whole genome shotgun (WGS) entry which is preliminary data.</text>
</comment>
<protein>
    <submittedName>
        <fullName evidence="1">Uncharacterized protein</fullName>
    </submittedName>
</protein>
<proteinExistence type="predicted"/>
<dbReference type="RefSeq" id="WP_110987097.1">
    <property type="nucleotide sequence ID" value="NZ_CAWNWM010000010.1"/>
</dbReference>